<keyword evidence="3 5" id="KW-0131">Cell cycle</keyword>
<dbReference type="GO" id="GO:0016538">
    <property type="term" value="F:cyclin-dependent protein serine/threonine kinase regulator activity"/>
    <property type="evidence" value="ECO:0007669"/>
    <property type="project" value="InterPro"/>
</dbReference>
<organism evidence="7 8">
    <name type="scientific">Xylaria flabelliformis</name>
    <dbReference type="NCBI Taxonomy" id="2512241"/>
    <lineage>
        <taxon>Eukaryota</taxon>
        <taxon>Fungi</taxon>
        <taxon>Dikarya</taxon>
        <taxon>Ascomycota</taxon>
        <taxon>Pezizomycotina</taxon>
        <taxon>Sordariomycetes</taxon>
        <taxon>Xylariomycetidae</taxon>
        <taxon>Xylariales</taxon>
        <taxon>Xylariaceae</taxon>
        <taxon>Xylaria</taxon>
    </lineage>
</organism>
<dbReference type="PRINTS" id="PR00296">
    <property type="entry name" value="CYCLINKINASE"/>
</dbReference>
<protein>
    <recommendedName>
        <fullName evidence="4 5">Cyclin-dependent kinases regulatory subunit</fullName>
    </recommendedName>
</protein>
<dbReference type="GO" id="GO:0030295">
    <property type="term" value="F:protein kinase activator activity"/>
    <property type="evidence" value="ECO:0007669"/>
    <property type="project" value="UniProtKB-ARBA"/>
</dbReference>
<reference evidence="8" key="1">
    <citation type="submission" date="2019-06" db="EMBL/GenBank/DDBJ databases">
        <title>Draft genome sequence of the griseofulvin-producing fungus Xylaria cubensis strain G536.</title>
        <authorList>
            <person name="Mead M.E."/>
            <person name="Raja H.A."/>
            <person name="Steenwyk J.L."/>
            <person name="Knowles S.L."/>
            <person name="Oberlies N.H."/>
            <person name="Rokas A."/>
        </authorList>
    </citation>
    <scope>NUCLEOTIDE SEQUENCE [LARGE SCALE GENOMIC DNA]</scope>
    <source>
        <strain evidence="8">G536</strain>
    </source>
</reference>
<name>A0A553I3Z0_9PEZI</name>
<dbReference type="SMART" id="SM01084">
    <property type="entry name" value="CKS"/>
    <property type="match status" value="1"/>
</dbReference>
<evidence type="ECO:0000313" key="8">
    <source>
        <dbReference type="Proteomes" id="UP000319160"/>
    </source>
</evidence>
<dbReference type="InterPro" id="IPR036858">
    <property type="entry name" value="Cyclin-dep_kinase_reg-sub_sf"/>
</dbReference>
<gene>
    <name evidence="7" type="ORF">FHL15_004010</name>
</gene>
<accession>A0A553I3Z0</accession>
<evidence type="ECO:0000256" key="6">
    <source>
        <dbReference type="SAM" id="MobiDB-lite"/>
    </source>
</evidence>
<dbReference type="InterPro" id="IPR000789">
    <property type="entry name" value="Cyclin-dep_kinase_reg-sub"/>
</dbReference>
<comment type="function">
    <text evidence="5">Binds to the catalytic subunit of the cyclin dependent kinases and is essential for their biological function.</text>
</comment>
<evidence type="ECO:0000256" key="4">
    <source>
        <dbReference type="ARBA" id="ARBA00068939"/>
    </source>
</evidence>
<keyword evidence="8" id="KW-1185">Reference proteome</keyword>
<dbReference type="FunFam" id="3.30.170.10:FF:000002">
    <property type="entry name" value="Cyclin-dependent kinases regulatory subunit"/>
    <property type="match status" value="1"/>
</dbReference>
<dbReference type="AlphaFoldDB" id="A0A553I3Z0"/>
<dbReference type="PROSITE" id="PS00944">
    <property type="entry name" value="CKS_1"/>
    <property type="match status" value="1"/>
</dbReference>
<sequence>MPAQPSNTTRVQSSAEPSDTTPVDIDMSRRNVEPRLLKTNERAALEEFLDMIHYSARYSDDEYEYRHVQLPKAMLKVIPKEYHDTTKGTLKLLWEDEWRSMGITQSLGWEHYETHEPEPHILLFKRPLNFQPPPS</sequence>
<evidence type="ECO:0000256" key="2">
    <source>
        <dbReference type="ARBA" id="ARBA00022618"/>
    </source>
</evidence>
<dbReference type="GO" id="GO:0000307">
    <property type="term" value="C:cyclin-dependent protein kinase holoenzyme complex"/>
    <property type="evidence" value="ECO:0007669"/>
    <property type="project" value="UniProtKB-ARBA"/>
</dbReference>
<keyword evidence="2 5" id="KW-0132">Cell division</keyword>
<evidence type="ECO:0000256" key="3">
    <source>
        <dbReference type="ARBA" id="ARBA00023306"/>
    </source>
</evidence>
<evidence type="ECO:0000256" key="1">
    <source>
        <dbReference type="ARBA" id="ARBA00007782"/>
    </source>
</evidence>
<dbReference type="EMBL" id="VFLP01000018">
    <property type="protein sequence ID" value="TRX94925.1"/>
    <property type="molecule type" value="Genomic_DNA"/>
</dbReference>
<proteinExistence type="inferred from homology"/>
<comment type="similarity">
    <text evidence="1 5">Belongs to the CKS family.</text>
</comment>
<comment type="caution">
    <text evidence="7">The sequence shown here is derived from an EMBL/GenBank/DDBJ whole genome shotgun (WGS) entry which is preliminary data.</text>
</comment>
<dbReference type="Pfam" id="PF01111">
    <property type="entry name" value="CKS"/>
    <property type="match status" value="1"/>
</dbReference>
<feature type="region of interest" description="Disordered" evidence="6">
    <location>
        <begin position="1"/>
        <end position="32"/>
    </location>
</feature>
<dbReference type="SUPFAM" id="SSF55637">
    <property type="entry name" value="Cell cycle regulatory proteins"/>
    <property type="match status" value="1"/>
</dbReference>
<evidence type="ECO:0000256" key="5">
    <source>
        <dbReference type="RuleBase" id="RU311113"/>
    </source>
</evidence>
<feature type="compositionally biased region" description="Polar residues" evidence="6">
    <location>
        <begin position="1"/>
        <end position="21"/>
    </location>
</feature>
<dbReference type="STRING" id="2512241.A0A553I3Z0"/>
<dbReference type="Proteomes" id="UP000319160">
    <property type="component" value="Unassembled WGS sequence"/>
</dbReference>
<dbReference type="PROSITE" id="PS00945">
    <property type="entry name" value="CKS_2"/>
    <property type="match status" value="1"/>
</dbReference>
<dbReference type="Gene3D" id="3.30.170.10">
    <property type="entry name" value="Cyclin-dependent kinase, regulatory subunit"/>
    <property type="match status" value="1"/>
</dbReference>
<dbReference type="PANTHER" id="PTHR23415">
    <property type="entry name" value="CYCLIN-DEPENDENT KINASES REGULATORY SUBUNIT/60S RIBOSOME SUBUNIT BIOGENESIS PROTEIN NIP7"/>
    <property type="match status" value="1"/>
</dbReference>
<evidence type="ECO:0000313" key="7">
    <source>
        <dbReference type="EMBL" id="TRX94925.1"/>
    </source>
</evidence>
<dbReference type="GO" id="GO:0051301">
    <property type="term" value="P:cell division"/>
    <property type="evidence" value="ECO:0007669"/>
    <property type="project" value="UniProtKB-UniRule"/>
</dbReference>
<dbReference type="OrthoDB" id="440676at2759"/>